<dbReference type="EMBL" id="CP048852">
    <property type="protein sequence ID" value="QIW78372.1"/>
    <property type="molecule type" value="Genomic_DNA"/>
</dbReference>
<sequence>MFLFKSCDAVVLIQAEKKNGKWVKSNNPENVVVSFAGTDLGKDPINDGAKGVSSADK</sequence>
<dbReference type="AlphaFoldDB" id="A0A6H0WCX0"/>
<organism evidence="1 2">
    <name type="scientific">Bacillus tequilensis</name>
    <dbReference type="NCBI Taxonomy" id="227866"/>
    <lineage>
        <taxon>Bacteria</taxon>
        <taxon>Bacillati</taxon>
        <taxon>Bacillota</taxon>
        <taxon>Bacilli</taxon>
        <taxon>Bacillales</taxon>
        <taxon>Bacillaceae</taxon>
        <taxon>Bacillus</taxon>
    </lineage>
</organism>
<evidence type="ECO:0000313" key="1">
    <source>
        <dbReference type="EMBL" id="QIW78372.1"/>
    </source>
</evidence>
<gene>
    <name evidence="1" type="ORF">G4P54_06345</name>
</gene>
<dbReference type="RefSeq" id="WP_167871450.1">
    <property type="nucleotide sequence ID" value="NZ_CP048852.1"/>
</dbReference>
<evidence type="ECO:0000313" key="2">
    <source>
        <dbReference type="Proteomes" id="UP000501914"/>
    </source>
</evidence>
<protein>
    <submittedName>
        <fullName evidence="1">Uncharacterized protein</fullName>
    </submittedName>
</protein>
<dbReference type="KEGG" id="bteq:G4P54_06345"/>
<keyword evidence="2" id="KW-1185">Reference proteome</keyword>
<name>A0A6H0WCX0_9BACI</name>
<dbReference type="Proteomes" id="UP000501914">
    <property type="component" value="Chromosome"/>
</dbReference>
<proteinExistence type="predicted"/>
<reference evidence="1 2" key="1">
    <citation type="submission" date="2020-02" db="EMBL/GenBank/DDBJ databases">
        <title>Genome sequencing, annotation and comparative genomic analysis of Bacillus tequilensis EA-CB0015, an effective biological control agent against Pseudocercospora fijiensis in banana plants.</title>
        <authorList>
            <person name="Cuellar-Gaviria T.Z."/>
            <person name="Ju K.-S."/>
            <person name="Villegas-Escobar V."/>
        </authorList>
    </citation>
    <scope>NUCLEOTIDE SEQUENCE [LARGE SCALE GENOMIC DNA]</scope>
    <source>
        <strain evidence="1 2">EA-CB0015</strain>
    </source>
</reference>
<accession>A0A6H0WCX0</accession>